<dbReference type="Pfam" id="PF00200">
    <property type="entry name" value="Disintegrin"/>
    <property type="match status" value="1"/>
</dbReference>
<dbReference type="GO" id="GO:0006508">
    <property type="term" value="P:proteolysis"/>
    <property type="evidence" value="ECO:0007669"/>
    <property type="project" value="InterPro"/>
</dbReference>
<dbReference type="InterPro" id="IPR001762">
    <property type="entry name" value="Disintegrin_dom"/>
</dbReference>
<accession>A0A2N5SQ33</accession>
<feature type="domain" description="Disintegrin" evidence="6">
    <location>
        <begin position="690"/>
        <end position="777"/>
    </location>
</feature>
<evidence type="ECO:0000256" key="4">
    <source>
        <dbReference type="PROSITE-ProRule" id="PRU00276"/>
    </source>
</evidence>
<evidence type="ECO:0000259" key="7">
    <source>
        <dbReference type="PROSITE" id="PS50215"/>
    </source>
</evidence>
<dbReference type="PANTHER" id="PTHR11905:SF159">
    <property type="entry name" value="ADAM METALLOPROTEASE"/>
    <property type="match status" value="1"/>
</dbReference>
<dbReference type="FunFam" id="4.10.70.10:FF:000003">
    <property type="entry name" value="Disintegrin and metalloproteinase domain-containing protein 17"/>
    <property type="match status" value="1"/>
</dbReference>
<dbReference type="PANTHER" id="PTHR11905">
    <property type="entry name" value="ADAM A DISINTEGRIN AND METALLOPROTEASE DOMAIN"/>
    <property type="match status" value="1"/>
</dbReference>
<feature type="region of interest" description="Disordered" evidence="5">
    <location>
        <begin position="558"/>
        <end position="592"/>
    </location>
</feature>
<evidence type="ECO:0000313" key="9">
    <source>
        <dbReference type="Proteomes" id="UP000235388"/>
    </source>
</evidence>
<feature type="binding site" evidence="4">
    <location>
        <position position="602"/>
    </location>
    <ligand>
        <name>Zn(2+)</name>
        <dbReference type="ChEBI" id="CHEBI:29105"/>
        <note>catalytic</note>
    </ligand>
</feature>
<feature type="binding site" evidence="4">
    <location>
        <position position="612"/>
    </location>
    <ligand>
        <name>Zn(2+)</name>
        <dbReference type="ChEBI" id="CHEBI:29105"/>
        <note>catalytic</note>
    </ligand>
</feature>
<organism evidence="8 9">
    <name type="scientific">Puccinia coronata f. sp. avenae</name>
    <dbReference type="NCBI Taxonomy" id="200324"/>
    <lineage>
        <taxon>Eukaryota</taxon>
        <taxon>Fungi</taxon>
        <taxon>Dikarya</taxon>
        <taxon>Basidiomycota</taxon>
        <taxon>Pucciniomycotina</taxon>
        <taxon>Pucciniomycetes</taxon>
        <taxon>Pucciniales</taxon>
        <taxon>Pucciniaceae</taxon>
        <taxon>Puccinia</taxon>
    </lineage>
</organism>
<dbReference type="GO" id="GO:0046872">
    <property type="term" value="F:metal ion binding"/>
    <property type="evidence" value="ECO:0007669"/>
    <property type="project" value="UniProtKB-KW"/>
</dbReference>
<feature type="domain" description="Peptidase M12B" evidence="7">
    <location>
        <begin position="426"/>
        <end position="664"/>
    </location>
</feature>
<evidence type="ECO:0000256" key="5">
    <source>
        <dbReference type="SAM" id="MobiDB-lite"/>
    </source>
</evidence>
<feature type="active site" evidence="4">
    <location>
        <position position="603"/>
    </location>
</feature>
<protein>
    <recommendedName>
        <fullName evidence="3">Disintegrin and metalloproteinase domain-containing protein B</fullName>
    </recommendedName>
</protein>
<keyword evidence="9" id="KW-1185">Reference proteome</keyword>
<comment type="caution">
    <text evidence="8">The sequence shown here is derived from an EMBL/GenBank/DDBJ whole genome shotgun (WGS) entry which is preliminary data.</text>
</comment>
<comment type="caution">
    <text evidence="4">Lacks conserved residue(s) required for the propagation of feature annotation.</text>
</comment>
<comment type="function">
    <text evidence="2">Probable zinc protease.</text>
</comment>
<dbReference type="InterPro" id="IPR036436">
    <property type="entry name" value="Disintegrin_dom_sf"/>
</dbReference>
<proteinExistence type="predicted"/>
<evidence type="ECO:0000313" key="8">
    <source>
        <dbReference type="EMBL" id="PLW15335.1"/>
    </source>
</evidence>
<dbReference type="InterPro" id="IPR001590">
    <property type="entry name" value="Peptidase_M12B"/>
</dbReference>
<feature type="binding site" evidence="4">
    <location>
        <position position="606"/>
    </location>
    <ligand>
        <name>Zn(2+)</name>
        <dbReference type="ChEBI" id="CHEBI:29105"/>
        <note>catalytic</note>
    </ligand>
</feature>
<dbReference type="InterPro" id="IPR024079">
    <property type="entry name" value="MetalloPept_cat_dom_sf"/>
</dbReference>
<dbReference type="PROSITE" id="PS50215">
    <property type="entry name" value="ADAM_MEPRO"/>
    <property type="match status" value="1"/>
</dbReference>
<evidence type="ECO:0000256" key="1">
    <source>
        <dbReference type="ARBA" id="ARBA00023157"/>
    </source>
</evidence>
<reference evidence="8 9" key="1">
    <citation type="submission" date="2017-11" db="EMBL/GenBank/DDBJ databases">
        <title>De novo assembly and phasing of dikaryotic genomes from two isolates of Puccinia coronata f. sp. avenae, the causal agent of oat crown rust.</title>
        <authorList>
            <person name="Miller M.E."/>
            <person name="Zhang Y."/>
            <person name="Omidvar V."/>
            <person name="Sperschneider J."/>
            <person name="Schwessinger B."/>
            <person name="Raley C."/>
            <person name="Palmer J.M."/>
            <person name="Garnica D."/>
            <person name="Upadhyaya N."/>
            <person name="Rathjen J."/>
            <person name="Taylor J.M."/>
            <person name="Park R.F."/>
            <person name="Dodds P.N."/>
            <person name="Hirsch C.D."/>
            <person name="Kianian S.F."/>
            <person name="Figueroa M."/>
        </authorList>
    </citation>
    <scope>NUCLEOTIDE SEQUENCE [LARGE SCALE GENOMIC DNA]</scope>
    <source>
        <strain evidence="8">12NC29</strain>
    </source>
</reference>
<dbReference type="Pfam" id="PF13688">
    <property type="entry name" value="Reprolysin_5"/>
    <property type="match status" value="1"/>
</dbReference>
<dbReference type="EMBL" id="PGCJ01000898">
    <property type="protein sequence ID" value="PLW15335.1"/>
    <property type="molecule type" value="Genomic_DNA"/>
</dbReference>
<evidence type="ECO:0000256" key="3">
    <source>
        <dbReference type="ARBA" id="ARBA00074021"/>
    </source>
</evidence>
<keyword evidence="1" id="KW-1015">Disulfide bond</keyword>
<keyword evidence="4" id="KW-0862">Zinc</keyword>
<dbReference type="Proteomes" id="UP000235388">
    <property type="component" value="Unassembled WGS sequence"/>
</dbReference>
<dbReference type="STRING" id="200324.A0A2N5SQ33"/>
<evidence type="ECO:0000256" key="2">
    <source>
        <dbReference type="ARBA" id="ARBA00056552"/>
    </source>
</evidence>
<keyword evidence="4" id="KW-0479">Metal-binding</keyword>
<evidence type="ECO:0000259" key="6">
    <source>
        <dbReference type="PROSITE" id="PS50214"/>
    </source>
</evidence>
<dbReference type="SUPFAM" id="SSF57552">
    <property type="entry name" value="Blood coagulation inhibitor (disintegrin)"/>
    <property type="match status" value="1"/>
</dbReference>
<dbReference type="Gene3D" id="3.40.390.10">
    <property type="entry name" value="Collagenase (Catalytic Domain)"/>
    <property type="match status" value="1"/>
</dbReference>
<dbReference type="SUPFAM" id="SSF55486">
    <property type="entry name" value="Metalloproteases ('zincins'), catalytic domain"/>
    <property type="match status" value="1"/>
</dbReference>
<sequence>MSPSLPNKSNNAMVVITMNQVAMAQFEGGEDGEVDTRPNTNDSSNLPLLRPQPTQAFLVLDHSSVVMMRNYTNHSAMPRVKSQVLLTIALQLFLRLKDTYALSTQPAPIKRIEKISQVKIQILPRAPASYPIFYHTDNDSQYSNIGQEVNPYEPEFWRHDEEGKNLYQTPGAAAAAAELRRDDSFLMSIVIPTPTQASCSQETKFTFFFRPTPHLFHPEAKITYQSTTKTDSWHEETGKIQTSFEYNTSPLVDQDIFAYSGWIIEQSEVEAWWKEQSQRHLTKKYNHNDWNSDPRVIGWARITIQEIRRMQHPEDLDNLILEGSFETYSDPQIWNIKSLDTYNLIRRPTDHTFPTRSEFHPTGGLIAWQETVNSGVDEKSYAAVNPRTSTSISHLQKRQSIDSIGGTNKDYSSSIGSTDGCPTTPKVVYMGIAADCTYITKYGSQAAARMAIINNLNTVSSVYERSFNISLAIIELKMQDAACPPHPSPDVPWNIGCPQSGPDGLSLDARLSAFSKWRSQKGGSDGAGLWHLMTACPNGEEVGVAWLGTLCKVKADQQDGSRDTGLNELTRRPSSSGGGSGQTTSGTGVTSANPSEWQVMAHEIGHNFGAVHDCSAGCTSGKSDQCCPFTQSKCEPDDKNAYYIMTARSSRPTSTFSACSIGNICSNLKPNTDLDTSCVSEPGAHRTITLNQCGNGIVDPGEDCDPGDTPSPCCQWGVCKFTPQAQCDPAHSPCCAPTCRFAPSGTVCRPVVDPVCDQAETCTGNNAECPADTFAQNGLACGQTGAGLSCAAGKCTSRDAQCQAQDPKLGLKQACDPAASMDCRIACKDPNNQDQCVVLEAKFAEGSPCGCGGFCSATGTCVGGNQAQCGNNWREVSHDSV</sequence>
<dbReference type="Gene3D" id="4.10.70.10">
    <property type="entry name" value="Disintegrin domain"/>
    <property type="match status" value="1"/>
</dbReference>
<dbReference type="OrthoDB" id="5951731at2759"/>
<gene>
    <name evidence="8" type="ORF">PCANC_13685</name>
</gene>
<feature type="compositionally biased region" description="Low complexity" evidence="5">
    <location>
        <begin position="582"/>
        <end position="591"/>
    </location>
</feature>
<dbReference type="SMART" id="SM00050">
    <property type="entry name" value="DISIN"/>
    <property type="match status" value="1"/>
</dbReference>
<dbReference type="GO" id="GO:0004222">
    <property type="term" value="F:metalloendopeptidase activity"/>
    <property type="evidence" value="ECO:0007669"/>
    <property type="project" value="InterPro"/>
</dbReference>
<dbReference type="AlphaFoldDB" id="A0A2N5SQ33"/>
<dbReference type="PROSITE" id="PS50214">
    <property type="entry name" value="DISINTEGRIN_2"/>
    <property type="match status" value="1"/>
</dbReference>
<name>A0A2N5SQ33_9BASI</name>